<proteinExistence type="predicted"/>
<dbReference type="RefSeq" id="WP_212978200.1">
    <property type="nucleotide sequence ID" value="NZ_AP025343.1"/>
</dbReference>
<protein>
    <recommendedName>
        <fullName evidence="1">Bacterial CdiA-CT RNAse A domain-containing protein</fullName>
    </recommendedName>
</protein>
<dbReference type="EMBL" id="BORT01000007">
    <property type="protein sequence ID" value="GIO47330.1"/>
    <property type="molecule type" value="Genomic_DNA"/>
</dbReference>
<sequence>MAEQPQPQPKQEQSRSWLAILGEAQLLNAEAQAAAGKYVAEVVGEATSGAGTAVVEDYSLGIMSKEYASNHPKARKTGELIGHLITTVAGVLEIGAAATEAVFGGVVTSTGALAPIGVGAIVQSTVVGTHGAGVTFIGGSNSVKSAKDLYQMFKSEGTPGKASSKTSADSIRKNLNNEILDEMEAKGGHLLEKHVGKTNEELLKRAAQEGVPSTTFSNKSTALKATQENIRKNADQISDWLDNPNSKGYLITKTEHNYPVGKGVDVKNGGNSASKKVNNNLSKSQLYLVKDPSMTSGYRIITGYPVFD</sequence>
<gene>
    <name evidence="2" type="ORF">J34TS1_20950</name>
</gene>
<keyword evidence="3" id="KW-1185">Reference proteome</keyword>
<evidence type="ECO:0000313" key="2">
    <source>
        <dbReference type="EMBL" id="GIO47330.1"/>
    </source>
</evidence>
<evidence type="ECO:0000313" key="3">
    <source>
        <dbReference type="Proteomes" id="UP000682811"/>
    </source>
</evidence>
<comment type="caution">
    <text evidence="2">The sequence shown here is derived from an EMBL/GenBank/DDBJ whole genome shotgun (WGS) entry which is preliminary data.</text>
</comment>
<feature type="domain" description="Bacterial CdiA-CT RNAse A" evidence="1">
    <location>
        <begin position="188"/>
        <end position="305"/>
    </location>
</feature>
<dbReference type="InterPro" id="IPR041436">
    <property type="entry name" value="RNAse_A_bac"/>
</dbReference>
<organism evidence="2 3">
    <name type="scientific">Paenibacillus azoreducens</name>
    <dbReference type="NCBI Taxonomy" id="116718"/>
    <lineage>
        <taxon>Bacteria</taxon>
        <taxon>Bacillati</taxon>
        <taxon>Bacillota</taxon>
        <taxon>Bacilli</taxon>
        <taxon>Bacillales</taxon>
        <taxon>Paenibacillaceae</taxon>
        <taxon>Paenibacillus</taxon>
    </lineage>
</organism>
<dbReference type="Pfam" id="PF18431">
    <property type="entry name" value="RNAse_A_bac"/>
    <property type="match status" value="1"/>
</dbReference>
<dbReference type="AlphaFoldDB" id="A0A919YDY5"/>
<dbReference type="CDD" id="cd20684">
    <property type="entry name" value="CdiA-CT_Yk_RNaseA-like"/>
    <property type="match status" value="1"/>
</dbReference>
<name>A0A919YDY5_9BACL</name>
<reference evidence="2 3" key="1">
    <citation type="submission" date="2021-03" db="EMBL/GenBank/DDBJ databases">
        <title>Antimicrobial resistance genes in bacteria isolated from Japanese honey, and their potential for conferring macrolide and lincosamide resistance in the American foulbrood pathogen Paenibacillus larvae.</title>
        <authorList>
            <person name="Okamoto M."/>
            <person name="Kumagai M."/>
            <person name="Kanamori H."/>
            <person name="Takamatsu D."/>
        </authorList>
    </citation>
    <scope>NUCLEOTIDE SEQUENCE [LARGE SCALE GENOMIC DNA]</scope>
    <source>
        <strain evidence="2 3">J34TS1</strain>
    </source>
</reference>
<evidence type="ECO:0000259" key="1">
    <source>
        <dbReference type="Pfam" id="PF18431"/>
    </source>
</evidence>
<dbReference type="Proteomes" id="UP000682811">
    <property type="component" value="Unassembled WGS sequence"/>
</dbReference>
<accession>A0A919YDY5</accession>